<keyword evidence="4" id="KW-1185">Reference proteome</keyword>
<dbReference type="AlphaFoldDB" id="A0AAV0YUQ1"/>
<dbReference type="InterPro" id="IPR054575">
    <property type="entry name" value="At5g48480-like_C"/>
</dbReference>
<dbReference type="SUPFAM" id="SSF54593">
    <property type="entry name" value="Glyoxalase/Bleomycin resistance protein/Dihydroxybiphenyl dioxygenase"/>
    <property type="match status" value="1"/>
</dbReference>
<dbReference type="Gene3D" id="3.10.180.10">
    <property type="entry name" value="2,3-Dihydroxybiphenyl 1,2-Dioxygenase, domain 1"/>
    <property type="match status" value="2"/>
</dbReference>
<protein>
    <recommendedName>
        <fullName evidence="5">VOC domain-containing protein</fullName>
    </recommendedName>
</protein>
<dbReference type="InterPro" id="IPR054576">
    <property type="entry name" value="At5g48480-like_N"/>
</dbReference>
<accession>A0AAV0YUQ1</accession>
<dbReference type="PANTHER" id="PTHR34109:SF1">
    <property type="entry name" value="VOC DOMAIN-CONTAINING PROTEIN"/>
    <property type="match status" value="1"/>
</dbReference>
<dbReference type="InterPro" id="IPR029068">
    <property type="entry name" value="Glyas_Bleomycin-R_OHBP_Dase"/>
</dbReference>
<evidence type="ECO:0000313" key="4">
    <source>
        <dbReference type="Proteomes" id="UP001157006"/>
    </source>
</evidence>
<proteinExistence type="predicted"/>
<dbReference type="PANTHER" id="PTHR34109">
    <property type="entry name" value="BNAUNNG04460D PROTEIN-RELATED"/>
    <property type="match status" value="1"/>
</dbReference>
<sequence length="212" mass="22953">MEEDDFILPAVSFAALKPHLFVEAPKANVAVAFYKNVLGAGEVSRTLNPKRKADQEIHHVLSAELKIAGSLFLVVNTVDDSATPVKSGGNSVAFALETEDVEGAIAKAVKGGAVVDIEGAIAKAVKGGAVVDIEGASGEGRVRKVTDPYGYVWQISAYLKKRCWDLGLSNPFAFVKDGWIRVQPDPVRPIVFFLKFFYKPFFYKPGLASFSF</sequence>
<feature type="domain" description="Glyoxalase At5g48480-like C-terminal" evidence="1">
    <location>
        <begin position="116"/>
        <end position="153"/>
    </location>
</feature>
<dbReference type="EMBL" id="OX451736">
    <property type="protein sequence ID" value="CAI8588603.1"/>
    <property type="molecule type" value="Genomic_DNA"/>
</dbReference>
<name>A0AAV0YUQ1_VICFA</name>
<evidence type="ECO:0000259" key="2">
    <source>
        <dbReference type="Pfam" id="PF22656"/>
    </source>
</evidence>
<dbReference type="Pfam" id="PF22656">
    <property type="entry name" value="At5g48480-like_N"/>
    <property type="match status" value="1"/>
</dbReference>
<reference evidence="3 4" key="1">
    <citation type="submission" date="2023-01" db="EMBL/GenBank/DDBJ databases">
        <authorList>
            <person name="Kreplak J."/>
        </authorList>
    </citation>
    <scope>NUCLEOTIDE SEQUENCE [LARGE SCALE GENOMIC DNA]</scope>
</reference>
<evidence type="ECO:0008006" key="5">
    <source>
        <dbReference type="Google" id="ProtNLM"/>
    </source>
</evidence>
<feature type="domain" description="Glyoxalase At5g48480-like N-terminal" evidence="2">
    <location>
        <begin position="20"/>
        <end position="75"/>
    </location>
</feature>
<evidence type="ECO:0000313" key="3">
    <source>
        <dbReference type="EMBL" id="CAI8588603.1"/>
    </source>
</evidence>
<organism evidence="3 4">
    <name type="scientific">Vicia faba</name>
    <name type="common">Broad bean</name>
    <name type="synonym">Faba vulgaris</name>
    <dbReference type="NCBI Taxonomy" id="3906"/>
    <lineage>
        <taxon>Eukaryota</taxon>
        <taxon>Viridiplantae</taxon>
        <taxon>Streptophyta</taxon>
        <taxon>Embryophyta</taxon>
        <taxon>Tracheophyta</taxon>
        <taxon>Spermatophyta</taxon>
        <taxon>Magnoliopsida</taxon>
        <taxon>eudicotyledons</taxon>
        <taxon>Gunneridae</taxon>
        <taxon>Pentapetalae</taxon>
        <taxon>rosids</taxon>
        <taxon>fabids</taxon>
        <taxon>Fabales</taxon>
        <taxon>Fabaceae</taxon>
        <taxon>Papilionoideae</taxon>
        <taxon>50 kb inversion clade</taxon>
        <taxon>NPAAA clade</taxon>
        <taxon>Hologalegina</taxon>
        <taxon>IRL clade</taxon>
        <taxon>Fabeae</taxon>
        <taxon>Vicia</taxon>
    </lineage>
</organism>
<dbReference type="Pfam" id="PF22650">
    <property type="entry name" value="At5g48480-like_C"/>
    <property type="match status" value="1"/>
</dbReference>
<dbReference type="Proteomes" id="UP001157006">
    <property type="component" value="Chromosome 1L"/>
</dbReference>
<gene>
    <name evidence="3" type="ORF">VFH_I355040</name>
</gene>
<evidence type="ECO:0000259" key="1">
    <source>
        <dbReference type="Pfam" id="PF22650"/>
    </source>
</evidence>